<evidence type="ECO:0000313" key="2">
    <source>
        <dbReference type="Proteomes" id="UP000069205"/>
    </source>
</evidence>
<protein>
    <submittedName>
        <fullName evidence="1">Uncharacterized protein</fullName>
    </submittedName>
</protein>
<dbReference type="AlphaFoldDB" id="A0A0K2GI22"/>
<name>A0A0K2GI22_NITMO</name>
<accession>A0A0K2GI22</accession>
<gene>
    <name evidence="1" type="ORF">NITMOv2_4201</name>
</gene>
<dbReference type="Proteomes" id="UP000069205">
    <property type="component" value="Chromosome"/>
</dbReference>
<proteinExistence type="predicted"/>
<keyword evidence="2" id="KW-1185">Reference proteome</keyword>
<dbReference type="PATRIC" id="fig|42253.5.peg.4148"/>
<dbReference type="KEGG" id="nmv:NITMOv2_4201"/>
<reference evidence="1 2" key="1">
    <citation type="journal article" date="2015" name="Proc. Natl. Acad. Sci. U.S.A.">
        <title>Expanded metabolic versatility of ubiquitous nitrite-oxidizing bacteria from the genus Nitrospira.</title>
        <authorList>
            <person name="Koch H."/>
            <person name="Lucker S."/>
            <person name="Albertsen M."/>
            <person name="Kitzinger K."/>
            <person name="Herbold C."/>
            <person name="Spieck E."/>
            <person name="Nielsen P.H."/>
            <person name="Wagner M."/>
            <person name="Daims H."/>
        </authorList>
    </citation>
    <scope>NUCLEOTIDE SEQUENCE [LARGE SCALE GENOMIC DNA]</scope>
    <source>
        <strain evidence="1 2">NSP M-1</strain>
    </source>
</reference>
<evidence type="ECO:0000313" key="1">
    <source>
        <dbReference type="EMBL" id="ALA60581.1"/>
    </source>
</evidence>
<dbReference type="STRING" id="42253.NITMOv2_4201"/>
<dbReference type="EMBL" id="CP011801">
    <property type="protein sequence ID" value="ALA60581.1"/>
    <property type="molecule type" value="Genomic_DNA"/>
</dbReference>
<organism evidence="1 2">
    <name type="scientific">Nitrospira moscoviensis</name>
    <dbReference type="NCBI Taxonomy" id="42253"/>
    <lineage>
        <taxon>Bacteria</taxon>
        <taxon>Pseudomonadati</taxon>
        <taxon>Nitrospirota</taxon>
        <taxon>Nitrospiria</taxon>
        <taxon>Nitrospirales</taxon>
        <taxon>Nitrospiraceae</taxon>
        <taxon>Nitrospira</taxon>
    </lineage>
</organism>
<sequence>MDHALRHVKAITDQNRILRFLEPHPHADVALLEGSSVRGVVHDRAARSLTERILAALHLTQRLGFEQGINGGPIDRLAFTTALVTQQSIFLSLWLPEGLAAVSHPVPLVSETHGFRLSD</sequence>